<keyword evidence="5" id="KW-0460">Magnesium</keyword>
<dbReference type="GO" id="GO:0008299">
    <property type="term" value="P:isoprenoid biosynthetic process"/>
    <property type="evidence" value="ECO:0007669"/>
    <property type="project" value="InterPro"/>
</dbReference>
<dbReference type="Proteomes" id="UP000320244">
    <property type="component" value="Unassembled WGS sequence"/>
</dbReference>
<name>A0A563E475_9MICO</name>
<reference evidence="7 8" key="2">
    <citation type="submission" date="2019-08" db="EMBL/GenBank/DDBJ databases">
        <title>Jejuicoccus antrihumi gen. nov., sp. nov., a new member of the family Dermacoccaceae isolated from a cave.</title>
        <authorList>
            <person name="Schumann P."/>
            <person name="Kim I.S."/>
        </authorList>
    </citation>
    <scope>NUCLEOTIDE SEQUENCE [LARGE SCALE GENOMIC DNA]</scope>
    <source>
        <strain evidence="7 8">C5-26</strain>
    </source>
</reference>
<dbReference type="SFLD" id="SFLDS00005">
    <property type="entry name" value="Isoprenoid_Synthase_Type_I"/>
    <property type="match status" value="1"/>
</dbReference>
<organism evidence="7 8">
    <name type="scientific">Leekyejoonella antrihumi</name>
    <dbReference type="NCBI Taxonomy" id="1660198"/>
    <lineage>
        <taxon>Bacteria</taxon>
        <taxon>Bacillati</taxon>
        <taxon>Actinomycetota</taxon>
        <taxon>Actinomycetes</taxon>
        <taxon>Micrococcales</taxon>
        <taxon>Dermacoccaceae</taxon>
        <taxon>Leekyejoonella</taxon>
    </lineage>
</organism>
<dbReference type="GO" id="GO:0046872">
    <property type="term" value="F:metal ion binding"/>
    <property type="evidence" value="ECO:0007669"/>
    <property type="project" value="UniProtKB-KW"/>
</dbReference>
<dbReference type="Gene3D" id="1.10.600.10">
    <property type="entry name" value="Farnesyl Diphosphate Synthase"/>
    <property type="match status" value="1"/>
</dbReference>
<evidence type="ECO:0000313" key="8">
    <source>
        <dbReference type="Proteomes" id="UP000320244"/>
    </source>
</evidence>
<accession>A0A563E475</accession>
<dbReference type="InterPro" id="IPR000092">
    <property type="entry name" value="Polyprenyl_synt"/>
</dbReference>
<gene>
    <name evidence="7" type="ORF">FGL98_06055</name>
</gene>
<dbReference type="InterPro" id="IPR008949">
    <property type="entry name" value="Isoprenoid_synthase_dom_sf"/>
</dbReference>
<keyword evidence="4" id="KW-0479">Metal-binding</keyword>
<evidence type="ECO:0000256" key="3">
    <source>
        <dbReference type="ARBA" id="ARBA00022679"/>
    </source>
</evidence>
<dbReference type="GO" id="GO:0004659">
    <property type="term" value="F:prenyltransferase activity"/>
    <property type="evidence" value="ECO:0007669"/>
    <property type="project" value="InterPro"/>
</dbReference>
<sequence>MTVVTGGFPGATPELAARLAEGLSEVDARLKAVVDHDDPFVARASGHLLAAGGKRLRPLLTLLSSELGTGRNAKVVDAAVGVELTHLASLYHDDVMDAADMRRGVASANSHYDNATAILVGDLLFARASEIVAGLGAEAVLIQAQTFVRLCTGQIQDDRQAPEGADPMKHYFEVLEHKTGSLISTAARYGAMFAGCPQATIDLVNRYGELVGMVFQLADDVLDIASDSADSGKVPGTDLRAGVTTLPVLYVRASTDPGDARLQELLSRPLTEDAEHAEALKLLRAHPAVDQAREHTLSVAHEAADLLAPLGESSALDMLRALPMSLATRSS</sequence>
<dbReference type="PROSITE" id="PS00444">
    <property type="entry name" value="POLYPRENYL_SYNTHASE_2"/>
    <property type="match status" value="1"/>
</dbReference>
<evidence type="ECO:0000256" key="2">
    <source>
        <dbReference type="ARBA" id="ARBA00006706"/>
    </source>
</evidence>
<dbReference type="AlphaFoldDB" id="A0A563E475"/>
<dbReference type="PANTHER" id="PTHR12001:SF69">
    <property type="entry name" value="ALL TRANS-POLYPRENYL-DIPHOSPHATE SYNTHASE PDSS1"/>
    <property type="match status" value="1"/>
</dbReference>
<dbReference type="CDD" id="cd00685">
    <property type="entry name" value="Trans_IPPS_HT"/>
    <property type="match status" value="1"/>
</dbReference>
<keyword evidence="8" id="KW-1185">Reference proteome</keyword>
<comment type="similarity">
    <text evidence="2 6">Belongs to the FPP/GGPP synthase family.</text>
</comment>
<dbReference type="PANTHER" id="PTHR12001">
    <property type="entry name" value="GERANYLGERANYL PYROPHOSPHATE SYNTHASE"/>
    <property type="match status" value="1"/>
</dbReference>
<dbReference type="InterPro" id="IPR033749">
    <property type="entry name" value="Polyprenyl_synt_CS"/>
</dbReference>
<evidence type="ECO:0000256" key="1">
    <source>
        <dbReference type="ARBA" id="ARBA00001946"/>
    </source>
</evidence>
<dbReference type="SFLD" id="SFLDG01017">
    <property type="entry name" value="Polyprenyl_Transferase_Like"/>
    <property type="match status" value="1"/>
</dbReference>
<dbReference type="RefSeq" id="WP_146315839.1">
    <property type="nucleotide sequence ID" value="NZ_VCQV01000006.1"/>
</dbReference>
<dbReference type="EMBL" id="VCQV01000006">
    <property type="protein sequence ID" value="TWP37316.1"/>
    <property type="molecule type" value="Genomic_DNA"/>
</dbReference>
<evidence type="ECO:0000313" key="7">
    <source>
        <dbReference type="EMBL" id="TWP37316.1"/>
    </source>
</evidence>
<comment type="caution">
    <text evidence="7">The sequence shown here is derived from an EMBL/GenBank/DDBJ whole genome shotgun (WGS) entry which is preliminary data.</text>
</comment>
<evidence type="ECO:0000256" key="4">
    <source>
        <dbReference type="ARBA" id="ARBA00022723"/>
    </source>
</evidence>
<dbReference type="OrthoDB" id="4497239at2"/>
<protein>
    <submittedName>
        <fullName evidence="7">Polyprenyl synthetase family protein</fullName>
    </submittedName>
</protein>
<dbReference type="Pfam" id="PF00348">
    <property type="entry name" value="polyprenyl_synt"/>
    <property type="match status" value="1"/>
</dbReference>
<dbReference type="SUPFAM" id="SSF48576">
    <property type="entry name" value="Terpenoid synthases"/>
    <property type="match status" value="1"/>
</dbReference>
<evidence type="ECO:0000256" key="5">
    <source>
        <dbReference type="ARBA" id="ARBA00022842"/>
    </source>
</evidence>
<keyword evidence="3 6" id="KW-0808">Transferase</keyword>
<proteinExistence type="inferred from homology"/>
<comment type="cofactor">
    <cofactor evidence="1">
        <name>Mg(2+)</name>
        <dbReference type="ChEBI" id="CHEBI:18420"/>
    </cofactor>
</comment>
<reference evidence="7 8" key="1">
    <citation type="submission" date="2019-05" db="EMBL/GenBank/DDBJ databases">
        <authorList>
            <person name="Lee S.D."/>
        </authorList>
    </citation>
    <scope>NUCLEOTIDE SEQUENCE [LARGE SCALE GENOMIC DNA]</scope>
    <source>
        <strain evidence="7 8">C5-26</strain>
    </source>
</reference>
<evidence type="ECO:0000256" key="6">
    <source>
        <dbReference type="RuleBase" id="RU004466"/>
    </source>
</evidence>